<keyword evidence="1" id="KW-0812">Transmembrane</keyword>
<reference evidence="2 3" key="1">
    <citation type="journal article" date="2022" name="Front. Cell. Infect. Microbiol.">
        <title>The Genomes of Two Strains of Taenia crassiceps the Animal Model for the Study of Human Cysticercosis.</title>
        <authorList>
            <person name="Bobes R.J."/>
            <person name="Estrada K."/>
            <person name="Rios-Valencia D.G."/>
            <person name="Calderon-Gallegos A."/>
            <person name="de la Torre P."/>
            <person name="Carrero J.C."/>
            <person name="Sanchez-Flores A."/>
            <person name="Laclette J.P."/>
        </authorList>
    </citation>
    <scope>NUCLEOTIDE SEQUENCE [LARGE SCALE GENOMIC DNA]</scope>
    <source>
        <strain evidence="2">WFUcys</strain>
    </source>
</reference>
<name>A0ABR4Q9H6_9CEST</name>
<dbReference type="Proteomes" id="UP001651158">
    <property type="component" value="Unassembled WGS sequence"/>
</dbReference>
<keyword evidence="3" id="KW-1185">Reference proteome</keyword>
<accession>A0ABR4Q9H6</accession>
<sequence>MSLKSSLWARIGQFKKSFGLACPTSMQAVATSNATCLTLTTAWISVAVALILLDSSSKWQGYGSVQS</sequence>
<feature type="transmembrane region" description="Helical" evidence="1">
    <location>
        <begin position="34"/>
        <end position="53"/>
    </location>
</feature>
<evidence type="ECO:0000256" key="1">
    <source>
        <dbReference type="SAM" id="Phobius"/>
    </source>
</evidence>
<protein>
    <submittedName>
        <fullName evidence="2">Uncharacterized protein</fullName>
    </submittedName>
</protein>
<comment type="caution">
    <text evidence="2">The sequence shown here is derived from an EMBL/GenBank/DDBJ whole genome shotgun (WGS) entry which is preliminary data.</text>
</comment>
<gene>
    <name evidence="2" type="ORF">TcWFU_005014</name>
</gene>
<evidence type="ECO:0000313" key="3">
    <source>
        <dbReference type="Proteomes" id="UP001651158"/>
    </source>
</evidence>
<keyword evidence="1" id="KW-1133">Transmembrane helix</keyword>
<organism evidence="2 3">
    <name type="scientific">Taenia crassiceps</name>
    <dbReference type="NCBI Taxonomy" id="6207"/>
    <lineage>
        <taxon>Eukaryota</taxon>
        <taxon>Metazoa</taxon>
        <taxon>Spiralia</taxon>
        <taxon>Lophotrochozoa</taxon>
        <taxon>Platyhelminthes</taxon>
        <taxon>Cestoda</taxon>
        <taxon>Eucestoda</taxon>
        <taxon>Cyclophyllidea</taxon>
        <taxon>Taeniidae</taxon>
        <taxon>Taenia</taxon>
    </lineage>
</organism>
<dbReference type="EMBL" id="JAKROA010000006">
    <property type="protein sequence ID" value="KAL5106213.1"/>
    <property type="molecule type" value="Genomic_DNA"/>
</dbReference>
<evidence type="ECO:0000313" key="2">
    <source>
        <dbReference type="EMBL" id="KAL5106213.1"/>
    </source>
</evidence>
<proteinExistence type="predicted"/>
<keyword evidence="1" id="KW-0472">Membrane</keyword>